<comment type="subcellular location">
    <subcellularLocation>
        <location evidence="1">Nucleus</location>
    </subcellularLocation>
</comment>
<dbReference type="Gene3D" id="6.10.130.30">
    <property type="match status" value="1"/>
</dbReference>
<comment type="caution">
    <text evidence="7">The sequence shown here is derived from an EMBL/GenBank/DDBJ whole genome shotgun (WGS) entry which is preliminary data.</text>
</comment>
<evidence type="ECO:0000313" key="7">
    <source>
        <dbReference type="EMBL" id="EXX68147.1"/>
    </source>
</evidence>
<dbReference type="Proteomes" id="UP000022910">
    <property type="component" value="Unassembled WGS sequence"/>
</dbReference>
<evidence type="ECO:0000256" key="6">
    <source>
        <dbReference type="ARBA" id="ARBA00023242"/>
    </source>
</evidence>
<dbReference type="GO" id="GO:0071821">
    <property type="term" value="C:FANCM-MHF complex"/>
    <property type="evidence" value="ECO:0007669"/>
    <property type="project" value="TreeGrafter"/>
</dbReference>
<evidence type="ECO:0008006" key="9">
    <source>
        <dbReference type="Google" id="ProtNLM"/>
    </source>
</evidence>
<keyword evidence="5" id="KW-0234">DNA repair</keyword>
<accession>A0A015JF97</accession>
<dbReference type="OMA" id="TNEAMNE"/>
<evidence type="ECO:0000313" key="8">
    <source>
        <dbReference type="Proteomes" id="UP000022910"/>
    </source>
</evidence>
<keyword evidence="4" id="KW-0238">DNA-binding</keyword>
<evidence type="ECO:0000256" key="2">
    <source>
        <dbReference type="ARBA" id="ARBA00009359"/>
    </source>
</evidence>
<keyword evidence="3" id="KW-0227">DNA damage</keyword>
<dbReference type="InterPro" id="IPR018552">
    <property type="entry name" value="CENP-X"/>
</dbReference>
<dbReference type="GO" id="GO:0006281">
    <property type="term" value="P:DNA repair"/>
    <property type="evidence" value="ECO:0007669"/>
    <property type="project" value="UniProtKB-KW"/>
</dbReference>
<dbReference type="PANTHER" id="PTHR28680">
    <property type="entry name" value="CENTROMERE PROTEIN X"/>
    <property type="match status" value="1"/>
</dbReference>
<dbReference type="GO" id="GO:0003677">
    <property type="term" value="F:DNA binding"/>
    <property type="evidence" value="ECO:0007669"/>
    <property type="project" value="UniProtKB-KW"/>
</dbReference>
<evidence type="ECO:0000256" key="3">
    <source>
        <dbReference type="ARBA" id="ARBA00022763"/>
    </source>
</evidence>
<comment type="similarity">
    <text evidence="2">Belongs to the CENP-X/MHF2 family.</text>
</comment>
<dbReference type="CDD" id="cd22921">
    <property type="entry name" value="HFD_CENP-X"/>
    <property type="match status" value="1"/>
</dbReference>
<evidence type="ECO:0000256" key="4">
    <source>
        <dbReference type="ARBA" id="ARBA00023125"/>
    </source>
</evidence>
<dbReference type="OrthoDB" id="2500381at2759"/>
<dbReference type="EMBL" id="JEMT01017396">
    <property type="protein sequence ID" value="EXX68147.1"/>
    <property type="molecule type" value="Genomic_DNA"/>
</dbReference>
<dbReference type="AlphaFoldDB" id="A0A015JF97"/>
<evidence type="ECO:0000256" key="1">
    <source>
        <dbReference type="ARBA" id="ARBA00004123"/>
    </source>
</evidence>
<dbReference type="Pfam" id="PF09415">
    <property type="entry name" value="CENP-X"/>
    <property type="match status" value="1"/>
</dbReference>
<dbReference type="PANTHER" id="PTHR28680:SF1">
    <property type="entry name" value="CENTROMERE PROTEIN X"/>
    <property type="match status" value="1"/>
</dbReference>
<keyword evidence="8" id="KW-1185">Reference proteome</keyword>
<name>A0A015JF97_RHIIW</name>
<sequence length="92" mass="10333">MPSQEEKEILTFNTKVLHDIFKTSWKNPKTKVGKEALILSAEYLRIFTTQAIIRATNEAMNEAGGGSLIKLEVAHLEKEVGLLKICETFDVL</sequence>
<reference evidence="7 8" key="1">
    <citation type="submission" date="2014-02" db="EMBL/GenBank/DDBJ databases">
        <title>Single nucleus genome sequencing reveals high similarity among nuclei of an endomycorrhizal fungus.</title>
        <authorList>
            <person name="Lin K."/>
            <person name="Geurts R."/>
            <person name="Zhang Z."/>
            <person name="Limpens E."/>
            <person name="Saunders D.G."/>
            <person name="Mu D."/>
            <person name="Pang E."/>
            <person name="Cao H."/>
            <person name="Cha H."/>
            <person name="Lin T."/>
            <person name="Zhou Q."/>
            <person name="Shang Y."/>
            <person name="Li Y."/>
            <person name="Ivanov S."/>
            <person name="Sharma T."/>
            <person name="Velzen R.V."/>
            <person name="Ruijter N.D."/>
            <person name="Aanen D.K."/>
            <person name="Win J."/>
            <person name="Kamoun S."/>
            <person name="Bisseling T."/>
            <person name="Huang S."/>
        </authorList>
    </citation>
    <scope>NUCLEOTIDE SEQUENCE [LARGE SCALE GENOMIC DNA]</scope>
    <source>
        <strain evidence="8">DAOM197198w</strain>
    </source>
</reference>
<keyword evidence="6" id="KW-0539">Nucleus</keyword>
<organism evidence="7 8">
    <name type="scientific">Rhizophagus irregularis (strain DAOM 197198w)</name>
    <name type="common">Glomus intraradices</name>
    <dbReference type="NCBI Taxonomy" id="1432141"/>
    <lineage>
        <taxon>Eukaryota</taxon>
        <taxon>Fungi</taxon>
        <taxon>Fungi incertae sedis</taxon>
        <taxon>Mucoromycota</taxon>
        <taxon>Glomeromycotina</taxon>
        <taxon>Glomeromycetes</taxon>
        <taxon>Glomerales</taxon>
        <taxon>Glomeraceae</taxon>
        <taxon>Rhizophagus</taxon>
    </lineage>
</organism>
<gene>
    <name evidence="7" type="ORF">RirG_107720</name>
</gene>
<protein>
    <recommendedName>
        <fullName evidence="9">Centromere protein X</fullName>
    </recommendedName>
</protein>
<dbReference type="GO" id="GO:0051382">
    <property type="term" value="P:kinetochore assembly"/>
    <property type="evidence" value="ECO:0007669"/>
    <property type="project" value="InterPro"/>
</dbReference>
<dbReference type="GO" id="GO:0031297">
    <property type="term" value="P:replication fork processing"/>
    <property type="evidence" value="ECO:0007669"/>
    <property type="project" value="TreeGrafter"/>
</dbReference>
<dbReference type="HOGENOM" id="CLU_2414442_0_0_1"/>
<proteinExistence type="inferred from homology"/>
<evidence type="ECO:0000256" key="5">
    <source>
        <dbReference type="ARBA" id="ARBA00023204"/>
    </source>
</evidence>
<dbReference type="GO" id="GO:0000712">
    <property type="term" value="P:resolution of meiotic recombination intermediates"/>
    <property type="evidence" value="ECO:0007669"/>
    <property type="project" value="TreeGrafter"/>
</dbReference>